<dbReference type="GeneID" id="59256213"/>
<dbReference type="EMBL" id="JABFCT010000003">
    <property type="protein sequence ID" value="KAF5877729.1"/>
    <property type="molecule type" value="Genomic_DNA"/>
</dbReference>
<dbReference type="OrthoDB" id="3537368at2759"/>
<evidence type="ECO:0000313" key="2">
    <source>
        <dbReference type="Proteomes" id="UP000531561"/>
    </source>
</evidence>
<sequence>MKKAILNQLKPDKDIYYFHDKANCWSSKSYLAQKGNPKLSFRGPFYPGAFRPLKDVDQISNEIEEIRKLLGTHQSGPGWNLPRTHRFHISNFPNEILKRIFAYTLVATGGAFVTPTVITSNFCEPYFEADYRISFPNSPCYNGYKSFESGSDVILRKNVCLRPDIPDSAPYVELTRVLRPLIDATCLRTCKQLWELGSQILYADNAYSFKMKGNSIMLYDSPSSLLFEDSNYHWPSPDKPTLSQEGISSGLTVKKLSARQYKSKIKRVMNQIERGVPILKLEGWAYYDPFIRFLYTIGPRSKPSIHTLRFTGSPKTHEREPLGCHCHGVDLLLNLRIYIPFINKFCTGVRKLVLDTDMDVCKTTSSLENVVRSFDEVLIPFLGELEKLQRVRTLVMRR</sequence>
<reference evidence="1 2" key="1">
    <citation type="journal article" date="2020" name="Phytopathology">
        <title>A high-quality genome resource of Botrytis fragariae, a new and rapidly spreading fungal pathogen causing strawberry gray mold in the U.S.A.</title>
        <authorList>
            <person name="Wu Y."/>
            <person name="Saski C.A."/>
            <person name="Schnabel G."/>
            <person name="Xiao S."/>
            <person name="Hu M."/>
        </authorList>
    </citation>
    <scope>NUCLEOTIDE SEQUENCE [LARGE SCALE GENOMIC DNA]</scope>
    <source>
        <strain evidence="1 2">BVB16</strain>
    </source>
</reference>
<accession>A0A8H6B1Z7</accession>
<dbReference type="AlphaFoldDB" id="A0A8H6B1Z7"/>
<keyword evidence="2" id="KW-1185">Reference proteome</keyword>
<organism evidence="1 2">
    <name type="scientific">Botrytis fragariae</name>
    <dbReference type="NCBI Taxonomy" id="1964551"/>
    <lineage>
        <taxon>Eukaryota</taxon>
        <taxon>Fungi</taxon>
        <taxon>Dikarya</taxon>
        <taxon>Ascomycota</taxon>
        <taxon>Pezizomycotina</taxon>
        <taxon>Leotiomycetes</taxon>
        <taxon>Helotiales</taxon>
        <taxon>Sclerotiniaceae</taxon>
        <taxon>Botrytis</taxon>
    </lineage>
</organism>
<protein>
    <submittedName>
        <fullName evidence="1">Uncharacterized protein</fullName>
    </submittedName>
</protein>
<gene>
    <name evidence="1" type="ORF">Bfra_002098</name>
</gene>
<dbReference type="Proteomes" id="UP000531561">
    <property type="component" value="Unassembled WGS sequence"/>
</dbReference>
<comment type="caution">
    <text evidence="1">The sequence shown here is derived from an EMBL/GenBank/DDBJ whole genome shotgun (WGS) entry which is preliminary data.</text>
</comment>
<evidence type="ECO:0000313" key="1">
    <source>
        <dbReference type="EMBL" id="KAF5877729.1"/>
    </source>
</evidence>
<dbReference type="RefSeq" id="XP_037196675.1">
    <property type="nucleotide sequence ID" value="XM_037332521.1"/>
</dbReference>
<proteinExistence type="predicted"/>
<name>A0A8H6B1Z7_9HELO</name>